<evidence type="ECO:0000313" key="2">
    <source>
        <dbReference type="EMBL" id="GAA0306578.1"/>
    </source>
</evidence>
<keyword evidence="1" id="KW-0472">Membrane</keyword>
<dbReference type="Proteomes" id="UP001501867">
    <property type="component" value="Unassembled WGS sequence"/>
</dbReference>
<evidence type="ECO:0000313" key="3">
    <source>
        <dbReference type="Proteomes" id="UP001501867"/>
    </source>
</evidence>
<keyword evidence="3" id="KW-1185">Reference proteome</keyword>
<sequence>MAVEEGTPWKNLGVIGLRLVDLMLRYTATAALSWVLVNATLPEEIDILRELLFYLEITGIPSVLICFVYGLASERTDIGFRAPVALLLLLPLWWTIAFPPLLPVLAVGQIVFALGVMRAPFKGPSQLRRLGRAALARCARRGAAPA</sequence>
<reference evidence="3" key="1">
    <citation type="journal article" date="2019" name="Int. J. Syst. Evol. Microbiol.">
        <title>The Global Catalogue of Microorganisms (GCM) 10K type strain sequencing project: providing services to taxonomists for standard genome sequencing and annotation.</title>
        <authorList>
            <consortium name="The Broad Institute Genomics Platform"/>
            <consortium name="The Broad Institute Genome Sequencing Center for Infectious Disease"/>
            <person name="Wu L."/>
            <person name="Ma J."/>
        </authorList>
    </citation>
    <scope>NUCLEOTIDE SEQUENCE [LARGE SCALE GENOMIC DNA]</scope>
    <source>
        <strain evidence="3">JCM 4505</strain>
    </source>
</reference>
<protein>
    <submittedName>
        <fullName evidence="2">Uncharacterized protein</fullName>
    </submittedName>
</protein>
<comment type="caution">
    <text evidence="2">The sequence shown here is derived from an EMBL/GenBank/DDBJ whole genome shotgun (WGS) entry which is preliminary data.</text>
</comment>
<proteinExistence type="predicted"/>
<feature type="transmembrane region" description="Helical" evidence="1">
    <location>
        <begin position="102"/>
        <end position="121"/>
    </location>
</feature>
<name>A0ABP3F970_9ACTN</name>
<feature type="transmembrane region" description="Helical" evidence="1">
    <location>
        <begin position="51"/>
        <end position="71"/>
    </location>
</feature>
<gene>
    <name evidence="2" type="ORF">GCM10010302_51570</name>
</gene>
<organism evidence="2 3">
    <name type="scientific">Streptomyces polychromogenes</name>
    <dbReference type="NCBI Taxonomy" id="67342"/>
    <lineage>
        <taxon>Bacteria</taxon>
        <taxon>Bacillati</taxon>
        <taxon>Actinomycetota</taxon>
        <taxon>Actinomycetes</taxon>
        <taxon>Kitasatosporales</taxon>
        <taxon>Streptomycetaceae</taxon>
        <taxon>Streptomyces</taxon>
    </lineage>
</organism>
<accession>A0ABP3F970</accession>
<keyword evidence="1" id="KW-1133">Transmembrane helix</keyword>
<keyword evidence="1" id="KW-0812">Transmembrane</keyword>
<evidence type="ECO:0000256" key="1">
    <source>
        <dbReference type="SAM" id="Phobius"/>
    </source>
</evidence>
<dbReference type="EMBL" id="BAAABV010000023">
    <property type="protein sequence ID" value="GAA0306578.1"/>
    <property type="molecule type" value="Genomic_DNA"/>
</dbReference>